<dbReference type="OrthoDB" id="9815750at2"/>
<dbReference type="AlphaFoldDB" id="A0A2W1J981"/>
<dbReference type="Gene3D" id="3.30.565.10">
    <property type="entry name" value="Histidine kinase-like ATPase, C-terminal domain"/>
    <property type="match status" value="1"/>
</dbReference>
<dbReference type="EMBL" id="PQWO01000026">
    <property type="protein sequence ID" value="PZD70863.1"/>
    <property type="molecule type" value="Genomic_DNA"/>
</dbReference>
<comment type="caution">
    <text evidence="7">The sequence shown here is derived from an EMBL/GenBank/DDBJ whole genome shotgun (WGS) entry which is preliminary data.</text>
</comment>
<dbReference type="GO" id="GO:0000155">
    <property type="term" value="F:phosphorelay sensor kinase activity"/>
    <property type="evidence" value="ECO:0007669"/>
    <property type="project" value="InterPro"/>
</dbReference>
<dbReference type="InterPro" id="IPR004358">
    <property type="entry name" value="Sig_transdc_His_kin-like_C"/>
</dbReference>
<dbReference type="CDD" id="cd00075">
    <property type="entry name" value="HATPase"/>
    <property type="match status" value="1"/>
</dbReference>
<dbReference type="PROSITE" id="PS50109">
    <property type="entry name" value="HIS_KIN"/>
    <property type="match status" value="1"/>
</dbReference>
<proteinExistence type="predicted"/>
<evidence type="ECO:0000313" key="8">
    <source>
        <dbReference type="Proteomes" id="UP000248857"/>
    </source>
</evidence>
<dbReference type="InterPro" id="IPR003661">
    <property type="entry name" value="HisK_dim/P_dom"/>
</dbReference>
<gene>
    <name evidence="7" type="primary">zraS_6</name>
    <name evidence="7" type="ORF">C1752_08857</name>
</gene>
<keyword evidence="7" id="KW-0808">Transferase</keyword>
<sequence length="383" mass="43310">MSQINHLNTHLKLVRKSRPPMQKSRKSSKVERFLQLQIDQLVSQPQIKWARVVCEDPSSIHHQLVAHASQIPFQMSRATLATIRTEDWLTEVSSHLGLNPVAGLTTGFYYCSLNDQKPQYLLLFIDGSPSHLLRQWIKRTSEVLEESLESYQQAAKQSRKIELLEEVVQRVGHQLRHPLSLINLYANNLAVVLPQGPEQEQVTVINQTAQSLNQMLTEIMQCAKNDKLQLISQDLRSLMQETLADFRGWIQEKGIRVRLPERTVNLPLDPLQIKQAFNNLISNAIHFSPENSELLINWEMAQGNVRLSISDEGPGLPQDDLDNLFKPFFTRREGGTGLGLAIVQKVVRAHGGKLWAKNVAGRGAEFSMSLPRLSANLSEDIAC</sequence>
<dbReference type="PANTHER" id="PTHR43547">
    <property type="entry name" value="TWO-COMPONENT HISTIDINE KINASE"/>
    <property type="match status" value="1"/>
</dbReference>
<dbReference type="Pfam" id="PF02518">
    <property type="entry name" value="HATPase_c"/>
    <property type="match status" value="1"/>
</dbReference>
<dbReference type="EC" id="2.7.13.3" evidence="2"/>
<evidence type="ECO:0000256" key="4">
    <source>
        <dbReference type="ARBA" id="ARBA00022777"/>
    </source>
</evidence>
<keyword evidence="4" id="KW-0418">Kinase</keyword>
<dbReference type="PANTHER" id="PTHR43547:SF2">
    <property type="entry name" value="HYBRID SIGNAL TRANSDUCTION HISTIDINE KINASE C"/>
    <property type="match status" value="1"/>
</dbReference>
<evidence type="ECO:0000259" key="6">
    <source>
        <dbReference type="PROSITE" id="PS50109"/>
    </source>
</evidence>
<feature type="domain" description="Histidine kinase" evidence="6">
    <location>
        <begin position="170"/>
        <end position="374"/>
    </location>
</feature>
<dbReference type="InterPro" id="IPR036890">
    <property type="entry name" value="HATPase_C_sf"/>
</dbReference>
<accession>A0A2W1J981</accession>
<dbReference type="RefSeq" id="WP_110988605.1">
    <property type="nucleotide sequence ID" value="NZ_CAWNWM010000026.1"/>
</dbReference>
<keyword evidence="3" id="KW-0597">Phosphoprotein</keyword>
<keyword evidence="5" id="KW-0902">Two-component regulatory system</keyword>
<comment type="catalytic activity">
    <reaction evidence="1">
        <text>ATP + protein L-histidine = ADP + protein N-phospho-L-histidine.</text>
        <dbReference type="EC" id="2.7.13.3"/>
    </reaction>
</comment>
<evidence type="ECO:0000256" key="5">
    <source>
        <dbReference type="ARBA" id="ARBA00023012"/>
    </source>
</evidence>
<organism evidence="7 8">
    <name type="scientific">Acaryochloris thomasi RCC1774</name>
    <dbReference type="NCBI Taxonomy" id="1764569"/>
    <lineage>
        <taxon>Bacteria</taxon>
        <taxon>Bacillati</taxon>
        <taxon>Cyanobacteriota</taxon>
        <taxon>Cyanophyceae</taxon>
        <taxon>Acaryochloridales</taxon>
        <taxon>Acaryochloridaceae</taxon>
        <taxon>Acaryochloris</taxon>
        <taxon>Acaryochloris thomasi</taxon>
    </lineage>
</organism>
<dbReference type="InterPro" id="IPR003594">
    <property type="entry name" value="HATPase_dom"/>
</dbReference>
<dbReference type="CDD" id="cd00082">
    <property type="entry name" value="HisKA"/>
    <property type="match status" value="1"/>
</dbReference>
<dbReference type="InterPro" id="IPR005467">
    <property type="entry name" value="His_kinase_dom"/>
</dbReference>
<evidence type="ECO:0000256" key="2">
    <source>
        <dbReference type="ARBA" id="ARBA00012438"/>
    </source>
</evidence>
<dbReference type="SUPFAM" id="SSF47384">
    <property type="entry name" value="Homodimeric domain of signal transducing histidine kinase"/>
    <property type="match status" value="1"/>
</dbReference>
<dbReference type="SUPFAM" id="SSF55874">
    <property type="entry name" value="ATPase domain of HSP90 chaperone/DNA topoisomerase II/histidine kinase"/>
    <property type="match status" value="1"/>
</dbReference>
<protein>
    <recommendedName>
        <fullName evidence="2">histidine kinase</fullName>
        <ecNumber evidence="2">2.7.13.3</ecNumber>
    </recommendedName>
</protein>
<dbReference type="Gene3D" id="1.10.287.130">
    <property type="match status" value="1"/>
</dbReference>
<dbReference type="InterPro" id="IPR036097">
    <property type="entry name" value="HisK_dim/P_sf"/>
</dbReference>
<keyword evidence="8" id="KW-1185">Reference proteome</keyword>
<dbReference type="Proteomes" id="UP000248857">
    <property type="component" value="Unassembled WGS sequence"/>
</dbReference>
<evidence type="ECO:0000313" key="7">
    <source>
        <dbReference type="EMBL" id="PZD70863.1"/>
    </source>
</evidence>
<dbReference type="SMART" id="SM00387">
    <property type="entry name" value="HATPase_c"/>
    <property type="match status" value="1"/>
</dbReference>
<reference evidence="7 8" key="1">
    <citation type="journal article" date="2018" name="Sci. Rep.">
        <title>A novel species of the marine cyanobacterium Acaryochloris with a unique pigment content and lifestyle.</title>
        <authorList>
            <person name="Partensky F."/>
            <person name="Six C."/>
            <person name="Ratin M."/>
            <person name="Garczarek L."/>
            <person name="Vaulot D."/>
            <person name="Probert I."/>
            <person name="Calteau A."/>
            <person name="Gourvil P."/>
            <person name="Marie D."/>
            <person name="Grebert T."/>
            <person name="Bouchier C."/>
            <person name="Le Panse S."/>
            <person name="Gachenot M."/>
            <person name="Rodriguez F."/>
            <person name="Garrido J.L."/>
        </authorList>
    </citation>
    <scope>NUCLEOTIDE SEQUENCE [LARGE SCALE GENOMIC DNA]</scope>
    <source>
        <strain evidence="7 8">RCC1774</strain>
    </source>
</reference>
<name>A0A2W1J981_9CYAN</name>
<evidence type="ECO:0000256" key="3">
    <source>
        <dbReference type="ARBA" id="ARBA00022553"/>
    </source>
</evidence>
<evidence type="ECO:0000256" key="1">
    <source>
        <dbReference type="ARBA" id="ARBA00000085"/>
    </source>
</evidence>
<dbReference type="PRINTS" id="PR00344">
    <property type="entry name" value="BCTRLSENSOR"/>
</dbReference>